<evidence type="ECO:0000259" key="1">
    <source>
        <dbReference type="Pfam" id="PF03070"/>
    </source>
</evidence>
<reference evidence="2" key="1">
    <citation type="submission" date="2020-11" db="EMBL/GenBank/DDBJ databases">
        <title>Carbohydrate-dependent, anaerobic sulfur respiration: A novel catabolism in halophilic archaea.</title>
        <authorList>
            <person name="Sorokin D.Y."/>
            <person name="Messina E."/>
            <person name="Smedile F."/>
            <person name="La Cono V."/>
            <person name="Hallsworth J.E."/>
            <person name="Yakimov M.M."/>
        </authorList>
    </citation>
    <scope>NUCLEOTIDE SEQUENCE</scope>
    <source>
        <strain evidence="2">AArc-S</strain>
    </source>
</reference>
<organism evidence="2 3">
    <name type="scientific">Natranaeroarchaeum sulfidigenes</name>
    <dbReference type="NCBI Taxonomy" id="2784880"/>
    <lineage>
        <taxon>Archaea</taxon>
        <taxon>Methanobacteriati</taxon>
        <taxon>Methanobacteriota</taxon>
        <taxon>Stenosarchaea group</taxon>
        <taxon>Halobacteria</taxon>
        <taxon>Halobacteriales</taxon>
        <taxon>Natronoarchaeaceae</taxon>
        <taxon>Natranaeroarchaeum</taxon>
    </lineage>
</organism>
<dbReference type="GO" id="GO:0005829">
    <property type="term" value="C:cytosol"/>
    <property type="evidence" value="ECO:0007669"/>
    <property type="project" value="TreeGrafter"/>
</dbReference>
<dbReference type="Gene3D" id="1.20.910.10">
    <property type="entry name" value="Heme oxygenase-like"/>
    <property type="match status" value="1"/>
</dbReference>
<dbReference type="SUPFAM" id="SSF48613">
    <property type="entry name" value="Heme oxygenase-like"/>
    <property type="match status" value="1"/>
</dbReference>
<dbReference type="InterPro" id="IPR026285">
    <property type="entry name" value="TenA_E"/>
</dbReference>
<evidence type="ECO:0000313" key="3">
    <source>
        <dbReference type="Proteomes" id="UP000663586"/>
    </source>
</evidence>
<dbReference type="RefSeq" id="WP_238477849.1">
    <property type="nucleotide sequence ID" value="NZ_CP064786.1"/>
</dbReference>
<dbReference type="InterPro" id="IPR016084">
    <property type="entry name" value="Haem_Oase-like_multi-hlx"/>
</dbReference>
<dbReference type="Pfam" id="PF03070">
    <property type="entry name" value="TENA_THI-4"/>
    <property type="match status" value="1"/>
</dbReference>
<dbReference type="GeneID" id="70685993"/>
<dbReference type="AlphaFoldDB" id="A0A897MTJ7"/>
<keyword evidence="3" id="KW-1185">Reference proteome</keyword>
<protein>
    <submittedName>
        <fullName evidence="2">Transcriptional activator TenA</fullName>
    </submittedName>
</protein>
<dbReference type="CDD" id="cd19358">
    <property type="entry name" value="TenA_E_Spr0628-like"/>
    <property type="match status" value="1"/>
</dbReference>
<proteinExistence type="predicted"/>
<sequence>MSSAESEDALASYETFAEQVAEPRFTDWLRRRSEPTWTEAVEHRFTQELIDGTLDDDVMARYLVQDYAFVNTLVGTFARAVEGAPTMAEKRRLIEFLDAITSDENDYFQRSFDALDVPESERTDPELAPATAAFEDLLVRAGEEGGYAETLAVLVPAEWIYLEWASGVDNPPEQFYFAEWIDLHAVPSFVSFVDWLRAELDRVGPTLSPRRQQRVAELFGRAVQLEAAFFDAAYERSPPSLRVDNE</sequence>
<evidence type="ECO:0000313" key="2">
    <source>
        <dbReference type="EMBL" id="QSG03807.1"/>
    </source>
</evidence>
<dbReference type="EMBL" id="CP064786">
    <property type="protein sequence ID" value="QSG03807.1"/>
    <property type="molecule type" value="Genomic_DNA"/>
</dbReference>
<dbReference type="InterPro" id="IPR004305">
    <property type="entry name" value="Thiaminase-2/PQQC"/>
</dbReference>
<dbReference type="InterPro" id="IPR050967">
    <property type="entry name" value="Thiamine_Salvage_TenA"/>
</dbReference>
<gene>
    <name evidence="2" type="primary">tenA2</name>
    <name evidence="2" type="ORF">AArcS_2611</name>
</gene>
<dbReference type="PANTHER" id="PTHR43198:SF2">
    <property type="entry name" value="SI:CH1073-67J19.1-RELATED"/>
    <property type="match status" value="1"/>
</dbReference>
<accession>A0A897MTJ7</accession>
<dbReference type="PANTHER" id="PTHR43198">
    <property type="entry name" value="BIFUNCTIONAL TH2 PROTEIN"/>
    <property type="match status" value="1"/>
</dbReference>
<dbReference type="KEGG" id="hara:AArcS_2611"/>
<feature type="domain" description="Thiaminase-2/PQQC" evidence="1">
    <location>
        <begin position="32"/>
        <end position="235"/>
    </location>
</feature>
<dbReference type="Proteomes" id="UP000663586">
    <property type="component" value="Chromosome"/>
</dbReference>
<name>A0A897MTJ7_9EURY</name>
<dbReference type="PIRSF" id="PIRSF003170">
    <property type="entry name" value="Pet18p"/>
    <property type="match status" value="1"/>
</dbReference>